<keyword evidence="4" id="KW-1185">Reference proteome</keyword>
<evidence type="ECO:0000313" key="2">
    <source>
        <dbReference type="EMBL" id="CAJ0887084.1"/>
    </source>
</evidence>
<dbReference type="EMBL" id="CATVXE010000028">
    <property type="protein sequence ID" value="CAJ0696237.1"/>
    <property type="molecule type" value="Genomic_DNA"/>
</dbReference>
<gene>
    <name evidence="2" type="ORF">R77569_03774</name>
    <name evidence="1" type="ORF">R77591_04554</name>
</gene>
<dbReference type="Proteomes" id="UP001190452">
    <property type="component" value="Unassembled WGS sequence"/>
</dbReference>
<comment type="caution">
    <text evidence="1">The sequence shown here is derived from an EMBL/GenBank/DDBJ whole genome shotgun (WGS) entry which is preliminary data.</text>
</comment>
<evidence type="ECO:0000313" key="4">
    <source>
        <dbReference type="Proteomes" id="UP001190452"/>
    </source>
</evidence>
<dbReference type="Proteomes" id="UP001190002">
    <property type="component" value="Unassembled WGS sequence"/>
</dbReference>
<protein>
    <submittedName>
        <fullName evidence="1">Uncharacterized protein</fullName>
    </submittedName>
</protein>
<evidence type="ECO:0000313" key="1">
    <source>
        <dbReference type="EMBL" id="CAJ0696237.1"/>
    </source>
</evidence>
<evidence type="ECO:0000313" key="3">
    <source>
        <dbReference type="Proteomes" id="UP001190002"/>
    </source>
</evidence>
<organism evidence="1 3">
    <name type="scientific">Ralstonia mannitolilytica</name>
    <dbReference type="NCBI Taxonomy" id="105219"/>
    <lineage>
        <taxon>Bacteria</taxon>
        <taxon>Pseudomonadati</taxon>
        <taxon>Pseudomonadota</taxon>
        <taxon>Betaproteobacteria</taxon>
        <taxon>Burkholderiales</taxon>
        <taxon>Burkholderiaceae</taxon>
        <taxon>Ralstonia</taxon>
    </lineage>
</organism>
<dbReference type="EMBL" id="CAUDKV010000018">
    <property type="protein sequence ID" value="CAJ0887084.1"/>
    <property type="molecule type" value="Genomic_DNA"/>
</dbReference>
<dbReference type="AlphaFoldDB" id="A0AAD2EMR0"/>
<sequence length="73" mass="8201">MLSPRDFAISLLLTSDVEPDELDRAGVAAWVKHQLASLERHRPGHIHPWAMRQRRAFLAVVPPGGRRTSNTAH</sequence>
<reference evidence="1 4" key="1">
    <citation type="submission" date="2023-07" db="EMBL/GenBank/DDBJ databases">
        <authorList>
            <person name="Peeters C."/>
        </authorList>
    </citation>
    <scope>NUCLEOTIDE SEQUENCE</scope>
    <source>
        <strain evidence="2 4">R-77569</strain>
        <strain evidence="1">R-77591</strain>
    </source>
</reference>
<name>A0AAD2EMR0_9RALS</name>
<proteinExistence type="predicted"/>
<dbReference type="RefSeq" id="WP_138243321.1">
    <property type="nucleotide sequence ID" value="NZ_CATVWW010000011.1"/>
</dbReference>
<accession>A0AAD2EMR0</accession>